<accession>A0A2G2YIT6</accession>
<dbReference type="OMA" id="MAIVVVK"/>
<dbReference type="STRING" id="4072.A0A2G2YIT6"/>
<dbReference type="EMBL" id="AYRZ02000010">
    <property type="protein sequence ID" value="PHT69501.1"/>
    <property type="molecule type" value="Genomic_DNA"/>
</dbReference>
<reference evidence="1 2" key="1">
    <citation type="journal article" date="2014" name="Nat. Genet.">
        <title>Genome sequence of the hot pepper provides insights into the evolution of pungency in Capsicum species.</title>
        <authorList>
            <person name="Kim S."/>
            <person name="Park M."/>
            <person name="Yeom S.I."/>
            <person name="Kim Y.M."/>
            <person name="Lee J.M."/>
            <person name="Lee H.A."/>
            <person name="Seo E."/>
            <person name="Choi J."/>
            <person name="Cheong K."/>
            <person name="Kim K.T."/>
            <person name="Jung K."/>
            <person name="Lee G.W."/>
            <person name="Oh S.K."/>
            <person name="Bae C."/>
            <person name="Kim S.B."/>
            <person name="Lee H.Y."/>
            <person name="Kim S.Y."/>
            <person name="Kim M.S."/>
            <person name="Kang B.C."/>
            <person name="Jo Y.D."/>
            <person name="Yang H.B."/>
            <person name="Jeong H.J."/>
            <person name="Kang W.H."/>
            <person name="Kwon J.K."/>
            <person name="Shin C."/>
            <person name="Lim J.Y."/>
            <person name="Park J.H."/>
            <person name="Huh J.H."/>
            <person name="Kim J.S."/>
            <person name="Kim B.D."/>
            <person name="Cohen O."/>
            <person name="Paran I."/>
            <person name="Suh M.C."/>
            <person name="Lee S.B."/>
            <person name="Kim Y.K."/>
            <person name="Shin Y."/>
            <person name="Noh S.J."/>
            <person name="Park J."/>
            <person name="Seo Y.S."/>
            <person name="Kwon S.Y."/>
            <person name="Kim H.A."/>
            <person name="Park J.M."/>
            <person name="Kim H.J."/>
            <person name="Choi S.B."/>
            <person name="Bosland P.W."/>
            <person name="Reeves G."/>
            <person name="Jo S.H."/>
            <person name="Lee B.W."/>
            <person name="Cho H.T."/>
            <person name="Choi H.S."/>
            <person name="Lee M.S."/>
            <person name="Yu Y."/>
            <person name="Do Choi Y."/>
            <person name="Park B.S."/>
            <person name="van Deynze A."/>
            <person name="Ashrafi H."/>
            <person name="Hill T."/>
            <person name="Kim W.T."/>
            <person name="Pai H.S."/>
            <person name="Ahn H.K."/>
            <person name="Yeam I."/>
            <person name="Giovannoni J.J."/>
            <person name="Rose J.K."/>
            <person name="Sorensen I."/>
            <person name="Lee S.J."/>
            <person name="Kim R.W."/>
            <person name="Choi I.Y."/>
            <person name="Choi B.S."/>
            <person name="Lim J.S."/>
            <person name="Lee Y.H."/>
            <person name="Choi D."/>
        </authorList>
    </citation>
    <scope>NUCLEOTIDE SEQUENCE [LARGE SCALE GENOMIC DNA]</scope>
    <source>
        <strain evidence="2">cv. CM334</strain>
    </source>
</reference>
<protein>
    <submittedName>
        <fullName evidence="1">Uncharacterized protein</fullName>
    </submittedName>
</protein>
<evidence type="ECO:0000313" key="1">
    <source>
        <dbReference type="EMBL" id="PHT69501.1"/>
    </source>
</evidence>
<reference evidence="1 2" key="2">
    <citation type="journal article" date="2017" name="Genome Biol.">
        <title>New reference genome sequences of hot pepper reveal the massive evolution of plant disease-resistance genes by retroduplication.</title>
        <authorList>
            <person name="Kim S."/>
            <person name="Park J."/>
            <person name="Yeom S.I."/>
            <person name="Kim Y.M."/>
            <person name="Seo E."/>
            <person name="Kim K.T."/>
            <person name="Kim M.S."/>
            <person name="Lee J.M."/>
            <person name="Cheong K."/>
            <person name="Shin H.S."/>
            <person name="Kim S.B."/>
            <person name="Han K."/>
            <person name="Lee J."/>
            <person name="Park M."/>
            <person name="Lee H.A."/>
            <person name="Lee H.Y."/>
            <person name="Lee Y."/>
            <person name="Oh S."/>
            <person name="Lee J.H."/>
            <person name="Choi E."/>
            <person name="Choi E."/>
            <person name="Lee S.E."/>
            <person name="Jeon J."/>
            <person name="Kim H."/>
            <person name="Choi G."/>
            <person name="Song H."/>
            <person name="Lee J."/>
            <person name="Lee S.C."/>
            <person name="Kwon J.K."/>
            <person name="Lee H.Y."/>
            <person name="Koo N."/>
            <person name="Hong Y."/>
            <person name="Kim R.W."/>
            <person name="Kang W.H."/>
            <person name="Huh J.H."/>
            <person name="Kang B.C."/>
            <person name="Yang T.J."/>
            <person name="Lee Y.H."/>
            <person name="Bennetzen J.L."/>
            <person name="Choi D."/>
        </authorList>
    </citation>
    <scope>NUCLEOTIDE SEQUENCE [LARGE SCALE GENOMIC DNA]</scope>
    <source>
        <strain evidence="2">cv. CM334</strain>
    </source>
</reference>
<evidence type="ECO:0000313" key="2">
    <source>
        <dbReference type="Proteomes" id="UP000222542"/>
    </source>
</evidence>
<dbReference type="Proteomes" id="UP000222542">
    <property type="component" value="Unassembled WGS sequence"/>
</dbReference>
<sequence>MAIVVVKNSVEPNKSGKLCTLNKAKDYEKYKKEKKEKQVAVILVVKEDIVKGDKYDFQSMYPHLAASFECLGGMLMIYQNGVSWLKEKMSSVTSDKAKVLEEKWKKLDDVEAALILKHMDLIMDHYGLVVYGMRDSFDIFLSFKTRSSWVNELIINHAGLDLLFS</sequence>
<proteinExistence type="predicted"/>
<comment type="caution">
    <text evidence="1">The sequence shown here is derived from an EMBL/GenBank/DDBJ whole genome shotgun (WGS) entry which is preliminary data.</text>
</comment>
<dbReference type="AlphaFoldDB" id="A0A2G2YIT6"/>
<dbReference type="Gramene" id="PHT69501">
    <property type="protein sequence ID" value="PHT69501"/>
    <property type="gene ID" value="T459_24605"/>
</dbReference>
<dbReference type="GO" id="GO:0005634">
    <property type="term" value="C:nucleus"/>
    <property type="evidence" value="ECO:0000318"/>
    <property type="project" value="GO_Central"/>
</dbReference>
<name>A0A2G2YIT6_CAPAN</name>
<keyword evidence="2" id="KW-1185">Reference proteome</keyword>
<organism evidence="1 2">
    <name type="scientific">Capsicum annuum</name>
    <name type="common">Capsicum pepper</name>
    <dbReference type="NCBI Taxonomy" id="4072"/>
    <lineage>
        <taxon>Eukaryota</taxon>
        <taxon>Viridiplantae</taxon>
        <taxon>Streptophyta</taxon>
        <taxon>Embryophyta</taxon>
        <taxon>Tracheophyta</taxon>
        <taxon>Spermatophyta</taxon>
        <taxon>Magnoliopsida</taxon>
        <taxon>eudicotyledons</taxon>
        <taxon>Gunneridae</taxon>
        <taxon>Pentapetalae</taxon>
        <taxon>asterids</taxon>
        <taxon>lamiids</taxon>
        <taxon>Solanales</taxon>
        <taxon>Solanaceae</taxon>
        <taxon>Solanoideae</taxon>
        <taxon>Capsiceae</taxon>
        <taxon>Capsicum</taxon>
    </lineage>
</organism>
<gene>
    <name evidence="1" type="ORF">T459_24605</name>
</gene>